<feature type="compositionally biased region" description="Basic residues" evidence="2">
    <location>
        <begin position="542"/>
        <end position="561"/>
    </location>
</feature>
<comment type="caution">
    <text evidence="3">The sequence shown here is derived from an EMBL/GenBank/DDBJ whole genome shotgun (WGS) entry which is preliminary data.</text>
</comment>
<evidence type="ECO:0000256" key="1">
    <source>
        <dbReference type="SAM" id="Coils"/>
    </source>
</evidence>
<feature type="coiled-coil region" evidence="1">
    <location>
        <begin position="85"/>
        <end position="112"/>
    </location>
</feature>
<dbReference type="AlphaFoldDB" id="A0AAD1Y270"/>
<evidence type="ECO:0000256" key="2">
    <source>
        <dbReference type="SAM" id="MobiDB-lite"/>
    </source>
</evidence>
<accession>A0AAD1Y270</accession>
<feature type="region of interest" description="Disordered" evidence="2">
    <location>
        <begin position="618"/>
        <end position="646"/>
    </location>
</feature>
<reference evidence="3" key="1">
    <citation type="submission" date="2023-07" db="EMBL/GenBank/DDBJ databases">
        <authorList>
            <consortium name="AG Swart"/>
            <person name="Singh M."/>
            <person name="Singh A."/>
            <person name="Seah K."/>
            <person name="Emmerich C."/>
        </authorList>
    </citation>
    <scope>NUCLEOTIDE SEQUENCE</scope>
    <source>
        <strain evidence="3">DP1</strain>
    </source>
</reference>
<feature type="region of interest" description="Disordered" evidence="2">
    <location>
        <begin position="332"/>
        <end position="431"/>
    </location>
</feature>
<feature type="compositionally biased region" description="Polar residues" evidence="2">
    <location>
        <begin position="352"/>
        <end position="363"/>
    </location>
</feature>
<feature type="compositionally biased region" description="Polar residues" evidence="2">
    <location>
        <begin position="267"/>
        <end position="295"/>
    </location>
</feature>
<feature type="compositionally biased region" description="Polar residues" evidence="2">
    <location>
        <begin position="562"/>
        <end position="583"/>
    </location>
</feature>
<protein>
    <submittedName>
        <fullName evidence="3">Uncharacterized protein</fullName>
    </submittedName>
</protein>
<feature type="region of interest" description="Disordered" evidence="2">
    <location>
        <begin position="681"/>
        <end position="703"/>
    </location>
</feature>
<feature type="compositionally biased region" description="Basic residues" evidence="2">
    <location>
        <begin position="412"/>
        <end position="431"/>
    </location>
</feature>
<sequence>MTDDIIPYPREKLIDIIDDIVYNENRKIVSIFKDYLIYDDIGDFLNRMYTIPEVKPRLNRITDYYCAVGPFNPSMAALEEQKFITKNHKLKQRKLEAKLKALEKLNKKEDSQFSYEFDSLERHKVFDTQMVEAILGESLSQQSSNFLQSHGCSIGLSMKSYEQNSKMLNNTNNKSDIYDLDVFRNPYNKDGTNSFENLVKEFVENYTDLDLSEEIIKRPRNDRKSNYNNIKVPESSYLDFDSSISIIQKHQEKKPSKKPTRGESKNNKNQTKISKRNTNLNEYIPTKPSTTGYSRRTQDSIKIEDLIKARRPGIYGTKIVKKIKEIPHKSLKYSTKSSKRVTNYDRKKYLTSKPSPFSKTSRVSAGHSKNSKPRKVKRSKKLSMKAPRNHKSGDCDPLFESKFNIMSTSAKSKLKQPKTENKRKKRNRKRIGSLDEFKVKMYLSKHKGKYSRPYTNISKTRKAPGRLSKASSYISLIGSQTSSQPDSIIKTLKQRRIRVDIRSNGRKSAYNLHKHSTHYDIRIPTPSDLRDYLTFTNLNTPTKRHPPKPKTRLSKHPKNPTKLKTSENPHFSTRKTPTVSLKVQKSDPKMSLNPSCSNLGSNFGRPLNIQTSTKNPLITLLPNNTTSSFDPSIPDEANYSPSSSSFSCTDLPVDEGSIEGNKGLVKGIQQYKFCVTSHSPFHRPPSHLPTPTTPSPSFPTNPICPQPLQSTINLKAFRNKQPSQLQSTAKVPHTQALKSCFEEPSADQQGFFRPKLPESKEEHKKGIVMKTSRSQIDKEGIMLILDTCTTRVT</sequence>
<evidence type="ECO:0000313" key="3">
    <source>
        <dbReference type="EMBL" id="CAI2383244.1"/>
    </source>
</evidence>
<feature type="compositionally biased region" description="Basic and acidic residues" evidence="2">
    <location>
        <begin position="249"/>
        <end position="266"/>
    </location>
</feature>
<keyword evidence="4" id="KW-1185">Reference proteome</keyword>
<feature type="region of interest" description="Disordered" evidence="2">
    <location>
        <begin position="537"/>
        <end position="591"/>
    </location>
</feature>
<name>A0AAD1Y270_EUPCR</name>
<feature type="compositionally biased region" description="Basic residues" evidence="2">
    <location>
        <begin position="369"/>
        <end position="390"/>
    </location>
</feature>
<evidence type="ECO:0000313" key="4">
    <source>
        <dbReference type="Proteomes" id="UP001295684"/>
    </source>
</evidence>
<feature type="region of interest" description="Disordered" evidence="2">
    <location>
        <begin position="248"/>
        <end position="297"/>
    </location>
</feature>
<dbReference type="Proteomes" id="UP001295684">
    <property type="component" value="Unassembled WGS sequence"/>
</dbReference>
<feature type="compositionally biased region" description="Polar residues" evidence="2">
    <location>
        <begin position="618"/>
        <end position="630"/>
    </location>
</feature>
<proteinExistence type="predicted"/>
<dbReference type="EMBL" id="CAMPGE010025493">
    <property type="protein sequence ID" value="CAI2383244.1"/>
    <property type="molecule type" value="Genomic_DNA"/>
</dbReference>
<feature type="compositionally biased region" description="Pro residues" evidence="2">
    <location>
        <begin position="686"/>
        <end position="703"/>
    </location>
</feature>
<gene>
    <name evidence="3" type="ORF">ECRASSUSDP1_LOCUS24739</name>
</gene>
<keyword evidence="1" id="KW-0175">Coiled coil</keyword>
<organism evidence="3 4">
    <name type="scientific">Euplotes crassus</name>
    <dbReference type="NCBI Taxonomy" id="5936"/>
    <lineage>
        <taxon>Eukaryota</taxon>
        <taxon>Sar</taxon>
        <taxon>Alveolata</taxon>
        <taxon>Ciliophora</taxon>
        <taxon>Intramacronucleata</taxon>
        <taxon>Spirotrichea</taxon>
        <taxon>Hypotrichia</taxon>
        <taxon>Euplotida</taxon>
        <taxon>Euplotidae</taxon>
        <taxon>Moneuplotes</taxon>
    </lineage>
</organism>